<dbReference type="OrthoDB" id="9788687at2"/>
<dbReference type="PROSITE" id="PS50878">
    <property type="entry name" value="RT_POL"/>
    <property type="match status" value="1"/>
</dbReference>
<dbReference type="InterPro" id="IPR043502">
    <property type="entry name" value="DNA/RNA_pol_sf"/>
</dbReference>
<evidence type="ECO:0000259" key="1">
    <source>
        <dbReference type="PROSITE" id="PS50878"/>
    </source>
</evidence>
<gene>
    <name evidence="2" type="ORF">SAMN05421659_1411</name>
</gene>
<dbReference type="InterPro" id="IPR030931">
    <property type="entry name" value="Group_II_RT_mat"/>
</dbReference>
<dbReference type="Pfam" id="PF08388">
    <property type="entry name" value="GIIM"/>
    <property type="match status" value="1"/>
</dbReference>
<evidence type="ECO:0000313" key="2">
    <source>
        <dbReference type="EMBL" id="SEW46708.1"/>
    </source>
</evidence>
<evidence type="ECO:0000313" key="3">
    <source>
        <dbReference type="Proteomes" id="UP000199701"/>
    </source>
</evidence>
<dbReference type="RefSeq" id="WP_092458501.1">
    <property type="nucleotide sequence ID" value="NZ_FOJI01000041.1"/>
</dbReference>
<dbReference type="SUPFAM" id="SSF56672">
    <property type="entry name" value="DNA/RNA polymerases"/>
    <property type="match status" value="1"/>
</dbReference>
<dbReference type="Proteomes" id="UP000199701">
    <property type="component" value="Unassembled WGS sequence"/>
</dbReference>
<reference evidence="2 3" key="1">
    <citation type="submission" date="2016-10" db="EMBL/GenBank/DDBJ databases">
        <authorList>
            <person name="de Groot N.N."/>
        </authorList>
    </citation>
    <scope>NUCLEOTIDE SEQUENCE [LARGE SCALE GENOMIC DNA]</scope>
    <source>
        <strain evidence="2 3">DSM 9179</strain>
    </source>
</reference>
<keyword evidence="2" id="KW-0695">RNA-directed DNA polymerase</keyword>
<dbReference type="NCBIfam" id="TIGR04416">
    <property type="entry name" value="group_II_RT_mat"/>
    <property type="match status" value="1"/>
</dbReference>
<proteinExistence type="predicted"/>
<dbReference type="STRING" id="99656.SAMN05421659_1411"/>
<dbReference type="InterPro" id="IPR051083">
    <property type="entry name" value="GrpII_Intron_Splice-Mob/Def"/>
</dbReference>
<name>A0A1I0RYR1_9FIRM</name>
<dbReference type="PANTHER" id="PTHR34047">
    <property type="entry name" value="NUCLEAR INTRON MATURASE 1, MITOCHONDRIAL-RELATED"/>
    <property type="match status" value="1"/>
</dbReference>
<dbReference type="InterPro" id="IPR000477">
    <property type="entry name" value="RT_dom"/>
</dbReference>
<dbReference type="PANTHER" id="PTHR34047:SF8">
    <property type="entry name" value="PROTEIN YKFC"/>
    <property type="match status" value="1"/>
</dbReference>
<dbReference type="InterPro" id="IPR013597">
    <property type="entry name" value="Mat_intron_G2"/>
</dbReference>
<feature type="domain" description="Reverse transcriptase" evidence="1">
    <location>
        <begin position="57"/>
        <end position="285"/>
    </location>
</feature>
<dbReference type="GO" id="GO:0003964">
    <property type="term" value="F:RNA-directed DNA polymerase activity"/>
    <property type="evidence" value="ECO:0007669"/>
    <property type="project" value="UniProtKB-KW"/>
</dbReference>
<keyword evidence="3" id="KW-1185">Reference proteome</keyword>
<organism evidence="2 3">
    <name type="scientific">[Clostridium] fimetarium</name>
    <dbReference type="NCBI Taxonomy" id="99656"/>
    <lineage>
        <taxon>Bacteria</taxon>
        <taxon>Bacillati</taxon>
        <taxon>Bacillota</taxon>
        <taxon>Clostridia</taxon>
        <taxon>Lachnospirales</taxon>
        <taxon>Lachnospiraceae</taxon>
    </lineage>
</organism>
<dbReference type="Pfam" id="PF00078">
    <property type="entry name" value="RVT_1"/>
    <property type="match status" value="1"/>
</dbReference>
<dbReference type="EMBL" id="FOJI01000041">
    <property type="protein sequence ID" value="SEW46708.1"/>
    <property type="molecule type" value="Genomic_DNA"/>
</dbReference>
<accession>A0A1I0RYR1</accession>
<keyword evidence="2" id="KW-0808">Transferase</keyword>
<protein>
    <submittedName>
        <fullName evidence="2">Group II intron reverse transcriptase/maturase</fullName>
    </submittedName>
</protein>
<sequence>MNDELKMKWHSIYGQILSAPKLMSAWKQVAENKGCGGIDMETIQTFKAEEDKKILSLLQELKQKEYKPTAVKRVYIPKKNGDKRPLGIPVIKDRIVQQSIVNVLSPKFEDGIFHKCSCGYRPNRGIERVMQIILWYIEHGNNYIYDCDIKGFFDNIPHKNMMKILTKYIADGTVLDLIWAWMKSGYMEEGKFMESNSGTQQGGVISPLLANVYLNELDWELEKEGIKFVRYCDDFLLFAKSDEEIKKAGEVAKRVISNLGLEIAINKTKFVDFQNDDFKFVGFDFKHWRERKDGSGKYFIVEPTEQSFKDFKKKIKDATCRKLTLSQEEWINRVNPIIRGKVNYYLYPHKAVEINNKYGIESHCFLKGFSRQMHGIDMYTRQRLRVCMQHKHPTVRKGFRKSLKWNIEYFCKIKLIPSNWLYYNRMYGYTIEQYIEKQTTRNKGKNERYINKLKSQGIEYYTESRLKAIAYSKGLVTS</sequence>
<keyword evidence="2" id="KW-0548">Nucleotidyltransferase</keyword>
<dbReference type="AlphaFoldDB" id="A0A1I0RYR1"/>
<dbReference type="CDD" id="cd01651">
    <property type="entry name" value="RT_G2_intron"/>
    <property type="match status" value="1"/>
</dbReference>